<dbReference type="Proteomes" id="UP000001694">
    <property type="component" value="Chromosome"/>
</dbReference>
<dbReference type="GeneID" id="6165605"/>
<evidence type="ECO:0000256" key="3">
    <source>
        <dbReference type="ARBA" id="ARBA00023004"/>
    </source>
</evidence>
<organism evidence="6 7">
    <name type="scientific">Pyrobaculum neutrophilum (strain DSM 2338 / JCM 9278 / NBRC 100436 / V24Sta)</name>
    <name type="common">Thermoproteus neutrophilus</name>
    <dbReference type="NCBI Taxonomy" id="444157"/>
    <lineage>
        <taxon>Archaea</taxon>
        <taxon>Thermoproteota</taxon>
        <taxon>Thermoprotei</taxon>
        <taxon>Thermoproteales</taxon>
        <taxon>Thermoproteaceae</taxon>
        <taxon>Pyrobaculum</taxon>
    </lineage>
</organism>
<evidence type="ECO:0000256" key="1">
    <source>
        <dbReference type="ARBA" id="ARBA00022485"/>
    </source>
</evidence>
<sequence length="110" mass="12425">MSVVEELAKYQRVVIDQDTCISCGACVAACPYQALELDDNGKSRLIWEKCRDDYSCVAVCPVKCIYKASEAPAEYKSKKGWYRLGKTLTPEEKTAFDQWRAKYNITAEPA</sequence>
<keyword evidence="7" id="KW-1185">Reference proteome</keyword>
<dbReference type="STRING" id="444157.Tneu_0269"/>
<dbReference type="GO" id="GO:0046872">
    <property type="term" value="F:metal ion binding"/>
    <property type="evidence" value="ECO:0007669"/>
    <property type="project" value="UniProtKB-KW"/>
</dbReference>
<keyword evidence="4" id="KW-0411">Iron-sulfur</keyword>
<dbReference type="InterPro" id="IPR017900">
    <property type="entry name" value="4Fe4S_Fe_S_CS"/>
</dbReference>
<dbReference type="Gene3D" id="3.30.70.20">
    <property type="match status" value="1"/>
</dbReference>
<dbReference type="eggNOG" id="arCOG00291">
    <property type="taxonomic scope" value="Archaea"/>
</dbReference>
<dbReference type="PROSITE" id="PS51379">
    <property type="entry name" value="4FE4S_FER_2"/>
    <property type="match status" value="1"/>
</dbReference>
<name>B1YB91_PYRNV</name>
<dbReference type="SUPFAM" id="SSF54862">
    <property type="entry name" value="4Fe-4S ferredoxins"/>
    <property type="match status" value="1"/>
</dbReference>
<dbReference type="OrthoDB" id="23833at2157"/>
<reference evidence="6" key="1">
    <citation type="submission" date="2008-03" db="EMBL/GenBank/DDBJ databases">
        <title>Complete sequence of Thermoproteus neutrophilus V24Sta.</title>
        <authorList>
            <consortium name="US DOE Joint Genome Institute"/>
            <person name="Copeland A."/>
            <person name="Lucas S."/>
            <person name="Lapidus A."/>
            <person name="Glavina del Rio T."/>
            <person name="Dalin E."/>
            <person name="Tice H."/>
            <person name="Bruce D."/>
            <person name="Goodwin L."/>
            <person name="Pitluck S."/>
            <person name="Sims D."/>
            <person name="Brettin T."/>
            <person name="Detter J.C."/>
            <person name="Han C."/>
            <person name="Kuske C.R."/>
            <person name="Schmutz J."/>
            <person name="Larimer F."/>
            <person name="Land M."/>
            <person name="Hauser L."/>
            <person name="Kyrpides N."/>
            <person name="Mikhailova N."/>
            <person name="Biddle J.F."/>
            <person name="Zhang Z."/>
            <person name="Fitz-Gibbon S.T."/>
            <person name="Lowe T.M."/>
            <person name="Saltikov C."/>
            <person name="House C.H."/>
            <person name="Richardson P."/>
        </authorList>
    </citation>
    <scope>NUCLEOTIDE SEQUENCE [LARGE SCALE GENOMIC DNA]</scope>
    <source>
        <strain evidence="6">V24Sta</strain>
    </source>
</reference>
<dbReference type="InterPro" id="IPR017896">
    <property type="entry name" value="4Fe4S_Fe-S-bd"/>
</dbReference>
<dbReference type="GO" id="GO:0016491">
    <property type="term" value="F:oxidoreductase activity"/>
    <property type="evidence" value="ECO:0007669"/>
    <property type="project" value="UniProtKB-ARBA"/>
</dbReference>
<feature type="domain" description="4Fe-4S ferredoxin-type" evidence="5">
    <location>
        <begin position="11"/>
        <end position="40"/>
    </location>
</feature>
<dbReference type="EMBL" id="CP001014">
    <property type="protein sequence ID" value="ACB39222.1"/>
    <property type="molecule type" value="Genomic_DNA"/>
</dbReference>
<dbReference type="KEGG" id="tne:Tneu_0269"/>
<dbReference type="RefSeq" id="WP_012349643.1">
    <property type="nucleotide sequence ID" value="NC_010525.1"/>
</dbReference>
<keyword evidence="3" id="KW-0408">Iron</keyword>
<dbReference type="PANTHER" id="PTHR43687:SF1">
    <property type="entry name" value="FERREDOXIN III"/>
    <property type="match status" value="1"/>
</dbReference>
<accession>B1YB91</accession>
<keyword evidence="1" id="KW-0004">4Fe-4S</keyword>
<evidence type="ECO:0000259" key="5">
    <source>
        <dbReference type="PROSITE" id="PS51379"/>
    </source>
</evidence>
<dbReference type="InterPro" id="IPR050572">
    <property type="entry name" value="Fe-S_Ferredoxin"/>
</dbReference>
<dbReference type="AlphaFoldDB" id="B1YB91"/>
<dbReference type="PROSITE" id="PS00198">
    <property type="entry name" value="4FE4S_FER_1"/>
    <property type="match status" value="1"/>
</dbReference>
<gene>
    <name evidence="6" type="ordered locus">Tneu_0269</name>
</gene>
<dbReference type="Pfam" id="PF14697">
    <property type="entry name" value="Fer4_21"/>
    <property type="match status" value="1"/>
</dbReference>
<dbReference type="GO" id="GO:0051539">
    <property type="term" value="F:4 iron, 4 sulfur cluster binding"/>
    <property type="evidence" value="ECO:0007669"/>
    <property type="project" value="UniProtKB-KW"/>
</dbReference>
<dbReference type="PANTHER" id="PTHR43687">
    <property type="entry name" value="ADENYLYLSULFATE REDUCTASE, BETA SUBUNIT"/>
    <property type="match status" value="1"/>
</dbReference>
<evidence type="ECO:0000313" key="7">
    <source>
        <dbReference type="Proteomes" id="UP000001694"/>
    </source>
</evidence>
<evidence type="ECO:0000313" key="6">
    <source>
        <dbReference type="EMBL" id="ACB39222.1"/>
    </source>
</evidence>
<proteinExistence type="predicted"/>
<keyword evidence="2" id="KW-0479">Metal-binding</keyword>
<dbReference type="HOGENOM" id="CLU_153636_0_0_2"/>
<protein>
    <submittedName>
        <fullName evidence="6">4Fe-4S ferredoxin iron-sulfur binding domain protein</fullName>
    </submittedName>
</protein>
<evidence type="ECO:0000256" key="4">
    <source>
        <dbReference type="ARBA" id="ARBA00023014"/>
    </source>
</evidence>
<evidence type="ECO:0000256" key="2">
    <source>
        <dbReference type="ARBA" id="ARBA00022723"/>
    </source>
</evidence>